<dbReference type="GO" id="GO:0030313">
    <property type="term" value="C:cell envelope"/>
    <property type="evidence" value="ECO:0007669"/>
    <property type="project" value="UniProtKB-SubCell"/>
</dbReference>
<dbReference type="OrthoDB" id="9814427at2"/>
<comment type="subcellular location">
    <subcellularLocation>
        <location evidence="1">Cell envelope</location>
    </subcellularLocation>
</comment>
<dbReference type="PROSITE" id="PS51257">
    <property type="entry name" value="PROKAR_LIPOPROTEIN"/>
    <property type="match status" value="1"/>
</dbReference>
<dbReference type="AlphaFoldDB" id="A0A024QEX3"/>
<feature type="signal peptide" evidence="4">
    <location>
        <begin position="1"/>
        <end position="24"/>
    </location>
</feature>
<reference evidence="7" key="2">
    <citation type="submission" date="2014-05" db="EMBL/GenBank/DDBJ databases">
        <title>Draft genome sequence of Virgibacillus massiliensis Vm-5.</title>
        <authorList>
            <person name="Khelaifia S."/>
            <person name="Croce O."/>
            <person name="Lagier J.C."/>
            <person name="Raoult D."/>
        </authorList>
    </citation>
    <scope>NUCLEOTIDE SEQUENCE [LARGE SCALE GENOMIC DNA]</scope>
    <source>
        <strain evidence="7">Vm-5</strain>
    </source>
</reference>
<dbReference type="RefSeq" id="WP_038245706.1">
    <property type="nucleotide sequence ID" value="NZ_BNER01000006.1"/>
</dbReference>
<keyword evidence="7" id="KW-1185">Reference proteome</keyword>
<keyword evidence="3 4" id="KW-0732">Signal</keyword>
<evidence type="ECO:0000256" key="1">
    <source>
        <dbReference type="ARBA" id="ARBA00004196"/>
    </source>
</evidence>
<accession>A0A024QEX3</accession>
<dbReference type="GO" id="GO:0030246">
    <property type="term" value="F:carbohydrate binding"/>
    <property type="evidence" value="ECO:0007669"/>
    <property type="project" value="UniProtKB-ARBA"/>
</dbReference>
<evidence type="ECO:0000259" key="5">
    <source>
        <dbReference type="Pfam" id="PF13407"/>
    </source>
</evidence>
<dbReference type="eggNOG" id="COG1879">
    <property type="taxonomic scope" value="Bacteria"/>
</dbReference>
<evidence type="ECO:0000256" key="2">
    <source>
        <dbReference type="ARBA" id="ARBA00007639"/>
    </source>
</evidence>
<proteinExistence type="inferred from homology"/>
<gene>
    <name evidence="6" type="primary">rbsB</name>
    <name evidence="6" type="ORF">BN990_03139</name>
</gene>
<reference evidence="6 7" key="1">
    <citation type="submission" date="2014-03" db="EMBL/GenBank/DDBJ databases">
        <authorList>
            <person name="Urmite Genomes U."/>
        </authorList>
    </citation>
    <scope>NUCLEOTIDE SEQUENCE [LARGE SCALE GENOMIC DNA]</scope>
    <source>
        <strain evidence="6 7">Vm-5</strain>
    </source>
</reference>
<dbReference type="PANTHER" id="PTHR46847">
    <property type="entry name" value="D-ALLOSE-BINDING PERIPLASMIC PROTEIN-RELATED"/>
    <property type="match status" value="1"/>
</dbReference>
<comment type="caution">
    <text evidence="6">The sequence shown here is derived from an EMBL/GenBank/DDBJ whole genome shotgun (WGS) entry which is preliminary data.</text>
</comment>
<evidence type="ECO:0000313" key="6">
    <source>
        <dbReference type="EMBL" id="CDQ40807.1"/>
    </source>
</evidence>
<sequence precursor="true">MKKQLLVSFTLGLFLFLVACSTEAPGEASDGSDESNNEKASEDVKVGLSISTLNNPFFVTLRDGSEASAKESGYEIITSDAQNDPSTQLSDIEDLLQQDIDVLLINPVDSNAVVSAIELANDANVPVITVDRSAGGGEVVTHIASDNVEGGEMAGDFIAEQLKETGKIVELQGIAGASATRERGEGFHHIVDELEGIEVVASQSANFDRTEGLSVMENILQSVGDFHAVFAHNDEMALGAVEALQAQGLLDNVVVVGFDATDDAVAAVEEGSMDATIAQQPGLIGERAIAAVGKIVKGEKVEGFIPVELQMVTE</sequence>
<dbReference type="PANTHER" id="PTHR46847:SF1">
    <property type="entry name" value="D-ALLOSE-BINDING PERIPLASMIC PROTEIN-RELATED"/>
    <property type="match status" value="1"/>
</dbReference>
<dbReference type="Pfam" id="PF13407">
    <property type="entry name" value="Peripla_BP_4"/>
    <property type="match status" value="1"/>
</dbReference>
<organism evidence="6 7">
    <name type="scientific">Virgibacillus massiliensis</name>
    <dbReference type="NCBI Taxonomy" id="1462526"/>
    <lineage>
        <taxon>Bacteria</taxon>
        <taxon>Bacillati</taxon>
        <taxon>Bacillota</taxon>
        <taxon>Bacilli</taxon>
        <taxon>Bacillales</taxon>
        <taxon>Bacillaceae</taxon>
        <taxon>Virgibacillus</taxon>
    </lineage>
</organism>
<protein>
    <submittedName>
        <fullName evidence="6">D-ribose-binding periplasmic protein</fullName>
    </submittedName>
</protein>
<dbReference type="InterPro" id="IPR028082">
    <property type="entry name" value="Peripla_BP_I"/>
</dbReference>
<dbReference type="EMBL" id="CCDP010000002">
    <property type="protein sequence ID" value="CDQ40807.1"/>
    <property type="molecule type" value="Genomic_DNA"/>
</dbReference>
<dbReference type="NCBIfam" id="NF007936">
    <property type="entry name" value="PRK10653.1"/>
    <property type="match status" value="1"/>
</dbReference>
<dbReference type="SUPFAM" id="SSF53822">
    <property type="entry name" value="Periplasmic binding protein-like I"/>
    <property type="match status" value="1"/>
</dbReference>
<dbReference type="InterPro" id="IPR025997">
    <property type="entry name" value="SBP_2_dom"/>
</dbReference>
<comment type="similarity">
    <text evidence="2">Belongs to the bacterial solute-binding protein 2 family.</text>
</comment>
<evidence type="ECO:0000313" key="7">
    <source>
        <dbReference type="Proteomes" id="UP000028875"/>
    </source>
</evidence>
<dbReference type="Gene3D" id="3.40.50.2300">
    <property type="match status" value="2"/>
</dbReference>
<evidence type="ECO:0000256" key="3">
    <source>
        <dbReference type="ARBA" id="ARBA00022729"/>
    </source>
</evidence>
<evidence type="ECO:0000256" key="4">
    <source>
        <dbReference type="SAM" id="SignalP"/>
    </source>
</evidence>
<dbReference type="CDD" id="cd06323">
    <property type="entry name" value="PBP1_ribose_binding"/>
    <property type="match status" value="1"/>
</dbReference>
<dbReference type="Proteomes" id="UP000028875">
    <property type="component" value="Unassembled WGS sequence"/>
</dbReference>
<feature type="domain" description="Periplasmic binding protein" evidence="5">
    <location>
        <begin position="46"/>
        <end position="300"/>
    </location>
</feature>
<dbReference type="STRING" id="1462526.BN990_03139"/>
<feature type="chain" id="PRO_5038859670" evidence="4">
    <location>
        <begin position="25"/>
        <end position="314"/>
    </location>
</feature>
<name>A0A024QEX3_9BACI</name>